<gene>
    <name evidence="1" type="ORF">Y1Q_0013122</name>
</gene>
<name>A0A151NH54_ALLMI</name>
<sequence length="81" mass="8997">MYPVPPLGKIPGAVSKKALKEQRSRTCSGLQMNCSPLRLRWVTGRAAFLTRLRLPLALGDGLIKLHSRKSLQCLGLKSIWL</sequence>
<keyword evidence="2" id="KW-1185">Reference proteome</keyword>
<dbReference type="EMBL" id="AKHW03003018">
    <property type="protein sequence ID" value="KYO36080.1"/>
    <property type="molecule type" value="Genomic_DNA"/>
</dbReference>
<dbReference type="Proteomes" id="UP000050525">
    <property type="component" value="Unassembled WGS sequence"/>
</dbReference>
<dbReference type="AlphaFoldDB" id="A0A151NH54"/>
<evidence type="ECO:0000313" key="1">
    <source>
        <dbReference type="EMBL" id="KYO36080.1"/>
    </source>
</evidence>
<reference evidence="1 2" key="1">
    <citation type="journal article" date="2012" name="Genome Biol.">
        <title>Sequencing three crocodilian genomes to illuminate the evolution of archosaurs and amniotes.</title>
        <authorList>
            <person name="St John J.A."/>
            <person name="Braun E.L."/>
            <person name="Isberg S.R."/>
            <person name="Miles L.G."/>
            <person name="Chong A.Y."/>
            <person name="Gongora J."/>
            <person name="Dalzell P."/>
            <person name="Moran C."/>
            <person name="Bed'hom B."/>
            <person name="Abzhanov A."/>
            <person name="Burgess S.C."/>
            <person name="Cooksey A.M."/>
            <person name="Castoe T.A."/>
            <person name="Crawford N.G."/>
            <person name="Densmore L.D."/>
            <person name="Drew J.C."/>
            <person name="Edwards S.V."/>
            <person name="Faircloth B.C."/>
            <person name="Fujita M.K."/>
            <person name="Greenwold M.J."/>
            <person name="Hoffmann F.G."/>
            <person name="Howard J.M."/>
            <person name="Iguchi T."/>
            <person name="Janes D.E."/>
            <person name="Khan S.Y."/>
            <person name="Kohno S."/>
            <person name="de Koning A.J."/>
            <person name="Lance S.L."/>
            <person name="McCarthy F.M."/>
            <person name="McCormack J.E."/>
            <person name="Merchant M.E."/>
            <person name="Peterson D.G."/>
            <person name="Pollock D.D."/>
            <person name="Pourmand N."/>
            <person name="Raney B.J."/>
            <person name="Roessler K.A."/>
            <person name="Sanford J.R."/>
            <person name="Sawyer R.H."/>
            <person name="Schmidt C.J."/>
            <person name="Triplett E.W."/>
            <person name="Tuberville T.D."/>
            <person name="Venegas-Anaya M."/>
            <person name="Howard J.T."/>
            <person name="Jarvis E.D."/>
            <person name="Guillette L.J.Jr."/>
            <person name="Glenn T.C."/>
            <person name="Green R.E."/>
            <person name="Ray D.A."/>
        </authorList>
    </citation>
    <scope>NUCLEOTIDE SEQUENCE [LARGE SCALE GENOMIC DNA]</scope>
    <source>
        <strain evidence="1">KSC_2009_1</strain>
    </source>
</reference>
<proteinExistence type="predicted"/>
<protein>
    <submittedName>
        <fullName evidence="1">Uncharacterized protein</fullName>
    </submittedName>
</protein>
<organism evidence="1 2">
    <name type="scientific">Alligator mississippiensis</name>
    <name type="common">American alligator</name>
    <dbReference type="NCBI Taxonomy" id="8496"/>
    <lineage>
        <taxon>Eukaryota</taxon>
        <taxon>Metazoa</taxon>
        <taxon>Chordata</taxon>
        <taxon>Craniata</taxon>
        <taxon>Vertebrata</taxon>
        <taxon>Euteleostomi</taxon>
        <taxon>Archelosauria</taxon>
        <taxon>Archosauria</taxon>
        <taxon>Crocodylia</taxon>
        <taxon>Alligatoridae</taxon>
        <taxon>Alligatorinae</taxon>
        <taxon>Alligator</taxon>
    </lineage>
</organism>
<comment type="caution">
    <text evidence="1">The sequence shown here is derived from an EMBL/GenBank/DDBJ whole genome shotgun (WGS) entry which is preliminary data.</text>
</comment>
<accession>A0A151NH54</accession>
<evidence type="ECO:0000313" key="2">
    <source>
        <dbReference type="Proteomes" id="UP000050525"/>
    </source>
</evidence>